<keyword evidence="2" id="KW-1185">Reference proteome</keyword>
<sequence length="63" mass="6460">MLFTISAALLFGVILAIMLRFRAVTAGGATVAALFGFYLASTGLAPAVNHTVVSIFHALAGVH</sequence>
<dbReference type="Proteomes" id="UP001596174">
    <property type="component" value="Unassembled WGS sequence"/>
</dbReference>
<accession>A0ABW1G7G6</accession>
<comment type="caution">
    <text evidence="1">The sequence shown here is derived from an EMBL/GenBank/DDBJ whole genome shotgun (WGS) entry which is preliminary data.</text>
</comment>
<evidence type="ECO:0000313" key="1">
    <source>
        <dbReference type="EMBL" id="MFC5909497.1"/>
    </source>
</evidence>
<protein>
    <recommendedName>
        <fullName evidence="3">DUF2304 domain-containing protein</fullName>
    </recommendedName>
</protein>
<evidence type="ECO:0000313" key="2">
    <source>
        <dbReference type="Proteomes" id="UP001596174"/>
    </source>
</evidence>
<dbReference type="EMBL" id="JBHSQJ010000083">
    <property type="protein sequence ID" value="MFC5909497.1"/>
    <property type="molecule type" value="Genomic_DNA"/>
</dbReference>
<dbReference type="RefSeq" id="WP_380585350.1">
    <property type="nucleotide sequence ID" value="NZ_JBHSQJ010000083.1"/>
</dbReference>
<proteinExistence type="predicted"/>
<name>A0ABW1G7G6_9ACTN</name>
<gene>
    <name evidence="1" type="ORF">ACFP3V_20040</name>
</gene>
<evidence type="ECO:0008006" key="3">
    <source>
        <dbReference type="Google" id="ProtNLM"/>
    </source>
</evidence>
<organism evidence="1 2">
    <name type="scientific">Streptacidiphilus monticola</name>
    <dbReference type="NCBI Taxonomy" id="2161674"/>
    <lineage>
        <taxon>Bacteria</taxon>
        <taxon>Bacillati</taxon>
        <taxon>Actinomycetota</taxon>
        <taxon>Actinomycetes</taxon>
        <taxon>Kitasatosporales</taxon>
        <taxon>Streptomycetaceae</taxon>
        <taxon>Streptacidiphilus</taxon>
    </lineage>
</organism>
<reference evidence="2" key="1">
    <citation type="journal article" date="2019" name="Int. J. Syst. Evol. Microbiol.">
        <title>The Global Catalogue of Microorganisms (GCM) 10K type strain sequencing project: providing services to taxonomists for standard genome sequencing and annotation.</title>
        <authorList>
            <consortium name="The Broad Institute Genomics Platform"/>
            <consortium name="The Broad Institute Genome Sequencing Center for Infectious Disease"/>
            <person name="Wu L."/>
            <person name="Ma J."/>
        </authorList>
    </citation>
    <scope>NUCLEOTIDE SEQUENCE [LARGE SCALE GENOMIC DNA]</scope>
    <source>
        <strain evidence="2">JCM 4816</strain>
    </source>
</reference>